<sequence length="265" mass="29974">MESSPESPCGAPGAMTFDFHGLVDLPLECQRAIIDRLHWREVLALESTCSHLRDLVASDEHAWRVRCEMRFTPEELAVAVDDATTWRERFMRSVKRGMKAVSNARPLLDLADNTVVHFRRFEEAQRRLSGITFQDVREFIAAERSSPTLLVLAGMVECMAREPKVEPAEVVGMLKDAGCEASGKSVRLTQWLLGRLEGVGYRLRDEVVVHEGSLERLAVDNPRLFEVMLRGIQYEVRDMEVRAIGPEKKPWWAMLGTGMHISQAA</sequence>
<dbReference type="AlphaFoldDB" id="C1E813"/>
<evidence type="ECO:0000313" key="3">
    <source>
        <dbReference type="Proteomes" id="UP000002009"/>
    </source>
</evidence>
<proteinExistence type="predicted"/>
<dbReference type="InParanoid" id="C1E813"/>
<protein>
    <recommendedName>
        <fullName evidence="1">F-box domain-containing protein</fullName>
    </recommendedName>
</protein>
<dbReference type="OMA" id="VECMARE"/>
<keyword evidence="3" id="KW-1185">Reference proteome</keyword>
<organism evidence="2 3">
    <name type="scientific">Micromonas commoda (strain RCC299 / NOUM17 / CCMP2709)</name>
    <name type="common">Picoplanktonic green alga</name>
    <dbReference type="NCBI Taxonomy" id="296587"/>
    <lineage>
        <taxon>Eukaryota</taxon>
        <taxon>Viridiplantae</taxon>
        <taxon>Chlorophyta</taxon>
        <taxon>Mamiellophyceae</taxon>
        <taxon>Mamiellales</taxon>
        <taxon>Mamiellaceae</taxon>
        <taxon>Micromonas</taxon>
    </lineage>
</organism>
<dbReference type="SUPFAM" id="SSF81383">
    <property type="entry name" value="F-box domain"/>
    <property type="match status" value="1"/>
</dbReference>
<gene>
    <name evidence="2" type="ORF">MICPUN_59212</name>
</gene>
<dbReference type="OrthoDB" id="10622836at2759"/>
<dbReference type="PROSITE" id="PS50181">
    <property type="entry name" value="FBOX"/>
    <property type="match status" value="1"/>
</dbReference>
<evidence type="ECO:0000313" key="2">
    <source>
        <dbReference type="EMBL" id="ACO64074.1"/>
    </source>
</evidence>
<dbReference type="KEGG" id="mis:MICPUN_59212"/>
<name>C1E813_MICCC</name>
<evidence type="ECO:0000259" key="1">
    <source>
        <dbReference type="PROSITE" id="PS50181"/>
    </source>
</evidence>
<dbReference type="EMBL" id="CP001327">
    <property type="protein sequence ID" value="ACO64074.1"/>
    <property type="molecule type" value="Genomic_DNA"/>
</dbReference>
<dbReference type="RefSeq" id="XP_002502816.1">
    <property type="nucleotide sequence ID" value="XM_002502770.1"/>
</dbReference>
<feature type="domain" description="F-box" evidence="1">
    <location>
        <begin position="19"/>
        <end position="66"/>
    </location>
</feature>
<dbReference type="GeneID" id="8244104"/>
<dbReference type="Proteomes" id="UP000002009">
    <property type="component" value="Chromosome 6"/>
</dbReference>
<dbReference type="Gene3D" id="1.20.1280.50">
    <property type="match status" value="1"/>
</dbReference>
<dbReference type="InterPro" id="IPR001810">
    <property type="entry name" value="F-box_dom"/>
</dbReference>
<accession>C1E813</accession>
<dbReference type="InterPro" id="IPR036047">
    <property type="entry name" value="F-box-like_dom_sf"/>
</dbReference>
<reference evidence="2 3" key="1">
    <citation type="journal article" date="2009" name="Science">
        <title>Green evolution and dynamic adaptations revealed by genomes of the marine picoeukaryotes Micromonas.</title>
        <authorList>
            <person name="Worden A.Z."/>
            <person name="Lee J.H."/>
            <person name="Mock T."/>
            <person name="Rouze P."/>
            <person name="Simmons M.P."/>
            <person name="Aerts A.L."/>
            <person name="Allen A.E."/>
            <person name="Cuvelier M.L."/>
            <person name="Derelle E."/>
            <person name="Everett M.V."/>
            <person name="Foulon E."/>
            <person name="Grimwood J."/>
            <person name="Gundlach H."/>
            <person name="Henrissat B."/>
            <person name="Napoli C."/>
            <person name="McDonald S.M."/>
            <person name="Parker M.S."/>
            <person name="Rombauts S."/>
            <person name="Salamov A."/>
            <person name="Von Dassow P."/>
            <person name="Badger J.H."/>
            <person name="Coutinho P.M."/>
            <person name="Demir E."/>
            <person name="Dubchak I."/>
            <person name="Gentemann C."/>
            <person name="Eikrem W."/>
            <person name="Gready J.E."/>
            <person name="John U."/>
            <person name="Lanier W."/>
            <person name="Lindquist E.A."/>
            <person name="Lucas S."/>
            <person name="Mayer K.F."/>
            <person name="Moreau H."/>
            <person name="Not F."/>
            <person name="Otillar R."/>
            <person name="Panaud O."/>
            <person name="Pangilinan J."/>
            <person name="Paulsen I."/>
            <person name="Piegu B."/>
            <person name="Poliakov A."/>
            <person name="Robbens S."/>
            <person name="Schmutz J."/>
            <person name="Toulza E."/>
            <person name="Wyss T."/>
            <person name="Zelensky A."/>
            <person name="Zhou K."/>
            <person name="Armbrust E.V."/>
            <person name="Bhattacharya D."/>
            <person name="Goodenough U.W."/>
            <person name="Van de Peer Y."/>
            <person name="Grigoriev I.V."/>
        </authorList>
    </citation>
    <scope>NUCLEOTIDE SEQUENCE [LARGE SCALE GENOMIC DNA]</scope>
    <source>
        <strain evidence="3">RCC299 / NOUM17</strain>
    </source>
</reference>